<sequence length="604" mass="65306">MRLILFLLKCIVGFLASVGLIVLLLGVAAGVFWQRVEEFREPAPEIPETTVLSLDLSSGVVERQSDNPLARARAGGAVVLHDAVDALDAAAADRRVKGLAVRLGRGSIGFAQAQELHQAVSRFRESGKPAYAFAETLNGMGAGATLHGYLTSAFDEVWMQPSGDWSVAGFKLESPFLRGLLDELGIQPRLEQREEYKGLKNQFTDRELPEPQRRNLQRLLDSWLAQVVDGLSEGRDLEAAKVRQLIDSAPLSAEDARDAGLIDRLDYRDAFEAALREAAGPDAENLDLRDYAAQRLGNLDEDAPRVAVIHGEGAVSLAESENNPIFGDVVMGSDTIAPAIREALEDDTVEAIIFRIDSPGGSYVASDTIWKAVRDAREAEKPIVVSMGNIAASGGYFVAAPANRIVAQPGTLTGSIGVVSGKFVFEGLWDKLEVNFDGVQAGKQADFWSPNSDFSDAQWQRLQELLDETYADFTGKVAEGRGLSPTQVREAAQGKVWSGADAREMGLVDELGGFRHAVAVAKSLAGIDEATRVRLQPFPAPEDPLRKFLSQALKGRVDSPAARTLGRIVQTLQPLVDALTLLEGTSGEQRLRASHLVEETARPH</sequence>
<evidence type="ECO:0000256" key="3">
    <source>
        <dbReference type="ARBA" id="ARBA00022670"/>
    </source>
</evidence>
<dbReference type="GO" id="GO:0006465">
    <property type="term" value="P:signal peptide processing"/>
    <property type="evidence" value="ECO:0007669"/>
    <property type="project" value="InterPro"/>
</dbReference>
<keyword evidence="10" id="KW-1185">Reference proteome</keyword>
<dbReference type="Gene3D" id="3.90.226.10">
    <property type="entry name" value="2-enoyl-CoA Hydratase, Chain A, domain 1"/>
    <property type="match status" value="3"/>
</dbReference>
<dbReference type="GO" id="GO:0016020">
    <property type="term" value="C:membrane"/>
    <property type="evidence" value="ECO:0007669"/>
    <property type="project" value="UniProtKB-SubCell"/>
</dbReference>
<evidence type="ECO:0000256" key="6">
    <source>
        <dbReference type="ARBA" id="ARBA00023136"/>
    </source>
</evidence>
<dbReference type="GO" id="GO:0008236">
    <property type="term" value="F:serine-type peptidase activity"/>
    <property type="evidence" value="ECO:0007669"/>
    <property type="project" value="UniProtKB-KW"/>
</dbReference>
<feature type="active site" description="Proton donor/acceptor" evidence="7">
    <location>
        <position position="197"/>
    </location>
</feature>
<feature type="domain" description="Peptidase S49" evidence="8">
    <location>
        <begin position="123"/>
        <end position="278"/>
    </location>
</feature>
<dbReference type="RefSeq" id="WP_114581635.1">
    <property type="nucleotide sequence ID" value="NZ_QPMH01000005.1"/>
</dbReference>
<dbReference type="PIRSF" id="PIRSF001217">
    <property type="entry name" value="Protease_4_SppA"/>
    <property type="match status" value="1"/>
</dbReference>
<evidence type="ECO:0000256" key="7">
    <source>
        <dbReference type="PIRSR" id="PIRSR001217-1"/>
    </source>
</evidence>
<dbReference type="NCBIfam" id="TIGR00705">
    <property type="entry name" value="SppA_67K"/>
    <property type="match status" value="1"/>
</dbReference>
<dbReference type="InterPro" id="IPR004635">
    <property type="entry name" value="Pept_S49_SppA"/>
</dbReference>
<keyword evidence="6" id="KW-0472">Membrane</keyword>
<dbReference type="InterPro" id="IPR047272">
    <property type="entry name" value="S49_SppA_C"/>
</dbReference>
<dbReference type="PANTHER" id="PTHR33209">
    <property type="entry name" value="PROTEASE 4"/>
    <property type="match status" value="1"/>
</dbReference>
<comment type="subcellular location">
    <subcellularLocation>
        <location evidence="1">Membrane</location>
    </subcellularLocation>
</comment>
<dbReference type="NCBIfam" id="TIGR00706">
    <property type="entry name" value="SppA_dom"/>
    <property type="match status" value="1"/>
</dbReference>
<evidence type="ECO:0000259" key="8">
    <source>
        <dbReference type="Pfam" id="PF01343"/>
    </source>
</evidence>
<reference evidence="9 10" key="1">
    <citation type="submission" date="2018-07" db="EMBL/GenBank/DDBJ databases">
        <title>Venubactetium sediminum gen. nov., sp. nov., isolated from a marine solar saltern.</title>
        <authorList>
            <person name="Wang S."/>
        </authorList>
    </citation>
    <scope>NUCLEOTIDE SEQUENCE [LARGE SCALE GENOMIC DNA]</scope>
    <source>
        <strain evidence="9 10">WD2A32</strain>
    </source>
</reference>
<keyword evidence="5" id="KW-0720">Serine protease</keyword>
<organism evidence="9 10">
    <name type="scientific">Ferruginivarius sediminum</name>
    <dbReference type="NCBI Taxonomy" id="2661937"/>
    <lineage>
        <taxon>Bacteria</taxon>
        <taxon>Pseudomonadati</taxon>
        <taxon>Pseudomonadota</taxon>
        <taxon>Alphaproteobacteria</taxon>
        <taxon>Rhodospirillales</taxon>
        <taxon>Rhodospirillaceae</taxon>
        <taxon>Ferruginivarius</taxon>
    </lineage>
</organism>
<dbReference type="CDD" id="cd07018">
    <property type="entry name" value="S49_SppA_67K_type"/>
    <property type="match status" value="1"/>
</dbReference>
<evidence type="ECO:0000256" key="1">
    <source>
        <dbReference type="ARBA" id="ARBA00004370"/>
    </source>
</evidence>
<dbReference type="CDD" id="cd07023">
    <property type="entry name" value="S49_Sppa_N_C"/>
    <property type="match status" value="1"/>
</dbReference>
<keyword evidence="4" id="KW-0378">Hydrolase</keyword>
<protein>
    <submittedName>
        <fullName evidence="9">Signal peptide peptidase SppA</fullName>
    </submittedName>
</protein>
<dbReference type="Pfam" id="PF01343">
    <property type="entry name" value="Peptidase_S49"/>
    <property type="match status" value="2"/>
</dbReference>
<dbReference type="AlphaFoldDB" id="A0A369TB51"/>
<keyword evidence="3" id="KW-0645">Protease</keyword>
<dbReference type="EMBL" id="QPMH01000005">
    <property type="protein sequence ID" value="RDD62539.1"/>
    <property type="molecule type" value="Genomic_DNA"/>
</dbReference>
<comment type="caution">
    <text evidence="9">The sequence shown here is derived from an EMBL/GenBank/DDBJ whole genome shotgun (WGS) entry which is preliminary data.</text>
</comment>
<dbReference type="InterPro" id="IPR002142">
    <property type="entry name" value="Peptidase_S49"/>
</dbReference>
<dbReference type="InterPro" id="IPR029045">
    <property type="entry name" value="ClpP/crotonase-like_dom_sf"/>
</dbReference>
<dbReference type="InterPro" id="IPR047217">
    <property type="entry name" value="S49_SppA_67K_type_N"/>
</dbReference>
<accession>A0A369TB51</accession>
<evidence type="ECO:0000313" key="10">
    <source>
        <dbReference type="Proteomes" id="UP000253941"/>
    </source>
</evidence>
<name>A0A369TB51_9PROT</name>
<evidence type="ECO:0000256" key="5">
    <source>
        <dbReference type="ARBA" id="ARBA00022825"/>
    </source>
</evidence>
<evidence type="ECO:0000313" key="9">
    <source>
        <dbReference type="EMBL" id="RDD62539.1"/>
    </source>
</evidence>
<comment type="similarity">
    <text evidence="2">Belongs to the peptidase S49 family.</text>
</comment>
<evidence type="ECO:0000256" key="4">
    <source>
        <dbReference type="ARBA" id="ARBA00022801"/>
    </source>
</evidence>
<dbReference type="PANTHER" id="PTHR33209:SF1">
    <property type="entry name" value="PEPTIDASE S49 DOMAIN-CONTAINING PROTEIN"/>
    <property type="match status" value="1"/>
</dbReference>
<dbReference type="SUPFAM" id="SSF52096">
    <property type="entry name" value="ClpP/crotonase"/>
    <property type="match status" value="2"/>
</dbReference>
<feature type="domain" description="Peptidase S49" evidence="8">
    <location>
        <begin position="376"/>
        <end position="527"/>
    </location>
</feature>
<dbReference type="Proteomes" id="UP000253941">
    <property type="component" value="Unassembled WGS sequence"/>
</dbReference>
<proteinExistence type="inferred from homology"/>
<gene>
    <name evidence="9" type="primary">sppA</name>
    <name evidence="9" type="ORF">DRB17_07810</name>
</gene>
<evidence type="ECO:0000256" key="2">
    <source>
        <dbReference type="ARBA" id="ARBA00008683"/>
    </source>
</evidence>
<dbReference type="InterPro" id="IPR004634">
    <property type="entry name" value="Pept_S49_pIV"/>
</dbReference>
<feature type="active site" description="Nucleophile" evidence="7">
    <location>
        <position position="393"/>
    </location>
</feature>